<dbReference type="Gene3D" id="3.40.50.410">
    <property type="entry name" value="von Willebrand factor, type A domain"/>
    <property type="match status" value="1"/>
</dbReference>
<dbReference type="AlphaFoldDB" id="A0A146KCY6"/>
<evidence type="ECO:0000313" key="2">
    <source>
        <dbReference type="EMBL" id="JAP94652.1"/>
    </source>
</evidence>
<dbReference type="EMBL" id="GDID01001954">
    <property type="protein sequence ID" value="JAP94652.1"/>
    <property type="molecule type" value="Transcribed_RNA"/>
</dbReference>
<dbReference type="PROSITE" id="PS50234">
    <property type="entry name" value="VWFA"/>
    <property type="match status" value="1"/>
</dbReference>
<dbReference type="CDD" id="cd00198">
    <property type="entry name" value="vWFA"/>
    <property type="match status" value="1"/>
</dbReference>
<organism evidence="2">
    <name type="scientific">Trepomonas sp. PC1</name>
    <dbReference type="NCBI Taxonomy" id="1076344"/>
    <lineage>
        <taxon>Eukaryota</taxon>
        <taxon>Metamonada</taxon>
        <taxon>Diplomonadida</taxon>
        <taxon>Hexamitidae</taxon>
        <taxon>Hexamitinae</taxon>
        <taxon>Trepomonas</taxon>
    </lineage>
</organism>
<sequence length="205" mass="22761">MMEVVAILDMSGSMGGIVNDTIGGFNTYLDQLKQSNMETLLTLVFFNNSNRTVYYRQNVKTVSHISNSEYRPMGGTALLDALGFSITRLRNELKNTPEDKKPGMVSFFVTTDGQENSSKTYNNQSIKKMVDQAQSEDKWEFVFAGAGIDAFAAGQNLGFYAHNIANIGNDGHSQNRIYNALAKQQCAAPSMKCKMSFQARFDSEK</sequence>
<reference evidence="2" key="1">
    <citation type="submission" date="2015-07" db="EMBL/GenBank/DDBJ databases">
        <title>Adaptation to a free-living lifestyle via gene acquisitions in the diplomonad Trepomonas sp. PC1.</title>
        <authorList>
            <person name="Xu F."/>
            <person name="Jerlstrom-Hultqvist J."/>
            <person name="Kolisko M."/>
            <person name="Simpson A.G.B."/>
            <person name="Roger A.J."/>
            <person name="Svard S.G."/>
            <person name="Andersson J.O."/>
        </authorList>
    </citation>
    <scope>NUCLEOTIDE SEQUENCE</scope>
    <source>
        <strain evidence="2">PC1</strain>
    </source>
</reference>
<accession>A0A146KCY6</accession>
<name>A0A146KCY6_9EUKA</name>
<protein>
    <submittedName>
        <fullName evidence="2">von Willebrand factor type A domain-containing protein</fullName>
    </submittedName>
</protein>
<feature type="domain" description="VWFA" evidence="1">
    <location>
        <begin position="3"/>
        <end position="178"/>
    </location>
</feature>
<dbReference type="Pfam" id="PF00092">
    <property type="entry name" value="VWA"/>
    <property type="match status" value="1"/>
</dbReference>
<proteinExistence type="predicted"/>
<evidence type="ECO:0000259" key="1">
    <source>
        <dbReference type="PROSITE" id="PS50234"/>
    </source>
</evidence>
<dbReference type="InterPro" id="IPR002035">
    <property type="entry name" value="VWF_A"/>
</dbReference>
<dbReference type="SUPFAM" id="SSF53300">
    <property type="entry name" value="vWA-like"/>
    <property type="match status" value="1"/>
</dbReference>
<gene>
    <name evidence="2" type="ORF">TPC1_12619</name>
</gene>
<dbReference type="InterPro" id="IPR036465">
    <property type="entry name" value="vWFA_dom_sf"/>
</dbReference>